<dbReference type="GO" id="GO:0004674">
    <property type="term" value="F:protein serine/threonine kinase activity"/>
    <property type="evidence" value="ECO:0007669"/>
    <property type="project" value="TreeGrafter"/>
</dbReference>
<comment type="caution">
    <text evidence="7">The sequence shown here is derived from an EMBL/GenBank/DDBJ whole genome shotgun (WGS) entry which is preliminary data.</text>
</comment>
<dbReference type="PANTHER" id="PTHR43289:SF34">
    <property type="entry name" value="SERINE_THREONINE-PROTEIN KINASE YBDM-RELATED"/>
    <property type="match status" value="1"/>
</dbReference>
<gene>
    <name evidence="7" type="ORF">OD750_026890</name>
</gene>
<evidence type="ECO:0000313" key="8">
    <source>
        <dbReference type="Proteomes" id="UP001139971"/>
    </source>
</evidence>
<evidence type="ECO:0000256" key="1">
    <source>
        <dbReference type="ARBA" id="ARBA00022679"/>
    </source>
</evidence>
<dbReference type="SUPFAM" id="SSF48452">
    <property type="entry name" value="TPR-like"/>
    <property type="match status" value="3"/>
</dbReference>
<dbReference type="Gene3D" id="1.25.40.10">
    <property type="entry name" value="Tetratricopeptide repeat domain"/>
    <property type="match status" value="2"/>
</dbReference>
<dbReference type="Gene3D" id="1.10.510.10">
    <property type="entry name" value="Transferase(Phosphotransferase) domain 1"/>
    <property type="match status" value="1"/>
</dbReference>
<keyword evidence="5" id="KW-0802">TPR repeat</keyword>
<dbReference type="InterPro" id="IPR011009">
    <property type="entry name" value="Kinase-like_dom_sf"/>
</dbReference>
<dbReference type="SUPFAM" id="SSF56112">
    <property type="entry name" value="Protein kinase-like (PK-like)"/>
    <property type="match status" value="1"/>
</dbReference>
<proteinExistence type="predicted"/>
<evidence type="ECO:0000256" key="5">
    <source>
        <dbReference type="PROSITE-ProRule" id="PRU00339"/>
    </source>
</evidence>
<keyword evidence="4" id="KW-0067">ATP-binding</keyword>
<evidence type="ECO:0000313" key="7">
    <source>
        <dbReference type="EMBL" id="MDC8016170.1"/>
    </source>
</evidence>
<dbReference type="InterPro" id="IPR000719">
    <property type="entry name" value="Prot_kinase_dom"/>
</dbReference>
<dbReference type="PROSITE" id="PS00108">
    <property type="entry name" value="PROTEIN_KINASE_ST"/>
    <property type="match status" value="1"/>
</dbReference>
<keyword evidence="8" id="KW-1185">Reference proteome</keyword>
<feature type="domain" description="Protein kinase" evidence="6">
    <location>
        <begin position="38"/>
        <end position="284"/>
    </location>
</feature>
<keyword evidence="3" id="KW-0418">Kinase</keyword>
<dbReference type="InterPro" id="IPR008271">
    <property type="entry name" value="Ser/Thr_kinase_AS"/>
</dbReference>
<dbReference type="RefSeq" id="WP_263542544.1">
    <property type="nucleotide sequence ID" value="NZ_JAOVZO020000023.1"/>
</dbReference>
<feature type="repeat" description="TPR" evidence="5">
    <location>
        <begin position="585"/>
        <end position="618"/>
    </location>
</feature>
<dbReference type="InterPro" id="IPR011990">
    <property type="entry name" value="TPR-like_helical_dom_sf"/>
</dbReference>
<organism evidence="7 8">
    <name type="scientific">Tahibacter soli</name>
    <dbReference type="NCBI Taxonomy" id="2983605"/>
    <lineage>
        <taxon>Bacteria</taxon>
        <taxon>Pseudomonadati</taxon>
        <taxon>Pseudomonadota</taxon>
        <taxon>Gammaproteobacteria</taxon>
        <taxon>Lysobacterales</taxon>
        <taxon>Rhodanobacteraceae</taxon>
        <taxon>Tahibacter</taxon>
    </lineage>
</organism>
<dbReference type="Pfam" id="PF13424">
    <property type="entry name" value="TPR_12"/>
    <property type="match status" value="1"/>
</dbReference>
<dbReference type="EMBL" id="JAOVZO020000023">
    <property type="protein sequence ID" value="MDC8016170.1"/>
    <property type="molecule type" value="Genomic_DNA"/>
</dbReference>
<protein>
    <submittedName>
        <fullName evidence="7">Tetratricopeptide repeat protein</fullName>
    </submittedName>
</protein>
<reference evidence="7" key="1">
    <citation type="submission" date="2023-02" db="EMBL/GenBank/DDBJ databases">
        <title>Tahibacter soli sp. nov. isolated from soil.</title>
        <authorList>
            <person name="Baek J.H."/>
            <person name="Lee J.K."/>
            <person name="Choi D.G."/>
            <person name="Jeon C.O."/>
        </authorList>
    </citation>
    <scope>NUCLEOTIDE SEQUENCE</scope>
    <source>
        <strain evidence="7">BL</strain>
    </source>
</reference>
<dbReference type="PROSITE" id="PS50011">
    <property type="entry name" value="PROTEIN_KINASE_DOM"/>
    <property type="match status" value="1"/>
</dbReference>
<dbReference type="GO" id="GO:0005524">
    <property type="term" value="F:ATP binding"/>
    <property type="evidence" value="ECO:0007669"/>
    <property type="project" value="UniProtKB-KW"/>
</dbReference>
<dbReference type="CDD" id="cd14014">
    <property type="entry name" value="STKc_PknB_like"/>
    <property type="match status" value="1"/>
</dbReference>
<dbReference type="Proteomes" id="UP001139971">
    <property type="component" value="Unassembled WGS sequence"/>
</dbReference>
<dbReference type="PANTHER" id="PTHR43289">
    <property type="entry name" value="MITOGEN-ACTIVATED PROTEIN KINASE KINASE KINASE 20-RELATED"/>
    <property type="match status" value="1"/>
</dbReference>
<dbReference type="InterPro" id="IPR011717">
    <property type="entry name" value="TPR-4"/>
</dbReference>
<dbReference type="Gene3D" id="3.30.200.20">
    <property type="entry name" value="Phosphorylase Kinase, domain 1"/>
    <property type="match status" value="1"/>
</dbReference>
<keyword evidence="2" id="KW-0547">Nucleotide-binding</keyword>
<evidence type="ECO:0000256" key="4">
    <source>
        <dbReference type="ARBA" id="ARBA00022840"/>
    </source>
</evidence>
<keyword evidence="1" id="KW-0808">Transferase</keyword>
<dbReference type="Pfam" id="PF07721">
    <property type="entry name" value="TPR_4"/>
    <property type="match status" value="1"/>
</dbReference>
<dbReference type="AlphaFoldDB" id="A0A9X4BJB5"/>
<dbReference type="Pfam" id="PF13181">
    <property type="entry name" value="TPR_8"/>
    <property type="match status" value="1"/>
</dbReference>
<dbReference type="SMART" id="SM00028">
    <property type="entry name" value="TPR"/>
    <property type="match status" value="5"/>
</dbReference>
<dbReference type="Pfam" id="PF00069">
    <property type="entry name" value="Pkinase"/>
    <property type="match status" value="1"/>
</dbReference>
<dbReference type="PROSITE" id="PS50005">
    <property type="entry name" value="TPR"/>
    <property type="match status" value="1"/>
</dbReference>
<dbReference type="SMART" id="SM00220">
    <property type="entry name" value="S_TKc"/>
    <property type="match status" value="1"/>
</dbReference>
<evidence type="ECO:0000259" key="6">
    <source>
        <dbReference type="PROSITE" id="PS50011"/>
    </source>
</evidence>
<name>A0A9X4BJB5_9GAMM</name>
<evidence type="ECO:0000256" key="2">
    <source>
        <dbReference type="ARBA" id="ARBA00022741"/>
    </source>
</evidence>
<dbReference type="GO" id="GO:0042802">
    <property type="term" value="F:identical protein binding"/>
    <property type="evidence" value="ECO:0007669"/>
    <property type="project" value="InterPro"/>
</dbReference>
<sequence>MALRLLEPGGALKGRLFPALVGASCDTPLAPGTVVGRYRVTGELGRGGCGVVYRAERCDGVFAHAVALKLGRPRKRELVQRERESLSRLEHPGIARIIDGGETDDGHSWLAMELVDGEPVDRWCERTRPSWRRRAELLVDICSVVHYAHGKLVVHRDLKPANIFVDAAGKPRLLDFGVALLLDAERDTAAVGMSPGYCSPEQCAGESTDTATDVYSLGVIAAELLSPDDRLARANLAAIVRRATSTDRARRYDSVAALSADLVRLLDCRPVPARQWSPPAHALFFARRRRLPLVVTALVASVLAAVAVVSTQRITREHDVAMREAQTTREVSTFLIELFEGARTDAGTGNSVLEMLERGRRLAEQDGEAAPATTGALLQALGAAYAKLGRLADAQALVSQAVTLRRRSDAAGGLRLAESLTELSRLRYFLGDSRGSYAAADEAQALLARDRSASVQQRYHALVGLADAYDRTGRYAEAEPVVNEAMDAAIRAFGRHSREHVHAMRVRAHWLADRQQESAALPDARFVVERLAATAGGDDPAVVFEQIFFAHLQAANGNPREAERYFRALYARNASLAGDVAWRRHAARYHLGFALEYQGRYDEAATAFEQSLDDVPAVEGHAFGPHRAADSVHLADLYRRQGDAVRAEALLRRAMDVVTKTFPADGPVVVGAQTLLAQLLTQRGDLDEAQSLLQRTVPASVRIFGDASYAAARAHAALGEVRRRRGDAHGALAAFAAARRMTASGSYFEQAELLADVAWSQAQLAAAQGDIGRAVEIQAASVEATAGAVGADHPLAAAAGLRLAVLRDLAALVATKPTLLR</sequence>
<evidence type="ECO:0000256" key="3">
    <source>
        <dbReference type="ARBA" id="ARBA00022777"/>
    </source>
</evidence>
<dbReference type="InterPro" id="IPR019734">
    <property type="entry name" value="TPR_rpt"/>
</dbReference>
<accession>A0A9X4BJB5</accession>